<comment type="pathway">
    <text evidence="1">Carbohydrate acid metabolism.</text>
</comment>
<dbReference type="PROSITE" id="PS00160">
    <property type="entry name" value="ALDOLASE_KDPG_KHG_2"/>
    <property type="match status" value="1"/>
</dbReference>
<evidence type="ECO:0000256" key="3">
    <source>
        <dbReference type="ARBA" id="ARBA00011233"/>
    </source>
</evidence>
<dbReference type="PANTHER" id="PTHR30246">
    <property type="entry name" value="2-KETO-3-DEOXY-6-PHOSPHOGLUCONATE ALDOLASE"/>
    <property type="match status" value="1"/>
</dbReference>
<dbReference type="SUPFAM" id="SSF51569">
    <property type="entry name" value="Aldolase"/>
    <property type="match status" value="1"/>
</dbReference>
<gene>
    <name evidence="6" type="ORF">OHB35_45040</name>
</gene>
<evidence type="ECO:0000313" key="6">
    <source>
        <dbReference type="EMBL" id="WSD19829.1"/>
    </source>
</evidence>
<dbReference type="Pfam" id="PF01081">
    <property type="entry name" value="Aldolase"/>
    <property type="match status" value="1"/>
</dbReference>
<name>A0ABZ1HMJ2_STRPH</name>
<accession>A0ABZ1HMJ2</accession>
<evidence type="ECO:0000256" key="4">
    <source>
        <dbReference type="ARBA" id="ARBA00023239"/>
    </source>
</evidence>
<keyword evidence="4" id="KW-0456">Lyase</keyword>
<comment type="similarity">
    <text evidence="2">Belongs to the KHG/KDPG aldolase family.</text>
</comment>
<evidence type="ECO:0000256" key="5">
    <source>
        <dbReference type="ARBA" id="ARBA00023277"/>
    </source>
</evidence>
<sequence length="219" mass="22089">MTETLPAHRAEPAEALRRTGVVAVLRADTPEHLLPAAGTLADAGLVCLELTLTTPGALDALERLRKDLGDAADLGMGSVRSVEEARRSLDAGAGFLVSPGFRADVVAVARQAGVPVYPAGLTPTELAAAWDAGATAVKLFPASTVGPAHLKAFTDPYPDVRVMPSGGIGVDDVGTWIRAGALAVGLGGALSGDALAGGDLGALADRARRALDAVAEARS</sequence>
<dbReference type="PANTHER" id="PTHR30246:SF1">
    <property type="entry name" value="2-DEHYDRO-3-DEOXY-6-PHOSPHOGALACTONATE ALDOLASE-RELATED"/>
    <property type="match status" value="1"/>
</dbReference>
<evidence type="ECO:0000256" key="1">
    <source>
        <dbReference type="ARBA" id="ARBA00004761"/>
    </source>
</evidence>
<dbReference type="Proteomes" id="UP001340816">
    <property type="component" value="Chromosome"/>
</dbReference>
<dbReference type="RefSeq" id="WP_326761761.1">
    <property type="nucleotide sequence ID" value="NZ_CP109135.1"/>
</dbReference>
<dbReference type="EMBL" id="CP109135">
    <property type="protein sequence ID" value="WSD19829.1"/>
    <property type="molecule type" value="Genomic_DNA"/>
</dbReference>
<keyword evidence="5" id="KW-0119">Carbohydrate metabolism</keyword>
<comment type="subunit">
    <text evidence="3">Homotrimer.</text>
</comment>
<keyword evidence="7" id="KW-1185">Reference proteome</keyword>
<dbReference type="Gene3D" id="3.20.20.70">
    <property type="entry name" value="Aldolase class I"/>
    <property type="match status" value="1"/>
</dbReference>
<dbReference type="CDD" id="cd00452">
    <property type="entry name" value="KDPG_aldolase"/>
    <property type="match status" value="1"/>
</dbReference>
<evidence type="ECO:0000256" key="2">
    <source>
        <dbReference type="ARBA" id="ARBA00006906"/>
    </source>
</evidence>
<dbReference type="NCBIfam" id="TIGR01182">
    <property type="entry name" value="eda"/>
    <property type="match status" value="1"/>
</dbReference>
<protein>
    <submittedName>
        <fullName evidence="6">Bifunctional 4-hydroxy-2-oxoglutarate aldolase/2-dehydro-3-deoxy-phosphogluconate aldolase</fullName>
    </submittedName>
</protein>
<proteinExistence type="inferred from homology"/>
<evidence type="ECO:0000313" key="7">
    <source>
        <dbReference type="Proteomes" id="UP001340816"/>
    </source>
</evidence>
<organism evidence="6 7">
    <name type="scientific">Streptomyces phaeochromogenes</name>
    <dbReference type="NCBI Taxonomy" id="1923"/>
    <lineage>
        <taxon>Bacteria</taxon>
        <taxon>Bacillati</taxon>
        <taxon>Actinomycetota</taxon>
        <taxon>Actinomycetes</taxon>
        <taxon>Kitasatosporales</taxon>
        <taxon>Streptomycetaceae</taxon>
        <taxon>Streptomyces</taxon>
        <taxon>Streptomyces phaeochromogenes group</taxon>
    </lineage>
</organism>
<reference evidence="6 7" key="1">
    <citation type="submission" date="2022-10" db="EMBL/GenBank/DDBJ databases">
        <title>The complete genomes of actinobacterial strains from the NBC collection.</title>
        <authorList>
            <person name="Joergensen T.S."/>
            <person name="Alvarez Arevalo M."/>
            <person name="Sterndorff E.B."/>
            <person name="Faurdal D."/>
            <person name="Vuksanovic O."/>
            <person name="Mourched A.-S."/>
            <person name="Charusanti P."/>
            <person name="Shaw S."/>
            <person name="Blin K."/>
            <person name="Weber T."/>
        </authorList>
    </citation>
    <scope>NUCLEOTIDE SEQUENCE [LARGE SCALE GENOMIC DNA]</scope>
    <source>
        <strain evidence="6 7">NBC 01752</strain>
    </source>
</reference>
<dbReference type="InterPro" id="IPR031338">
    <property type="entry name" value="KDPG/KHG_AS_2"/>
</dbReference>
<dbReference type="InterPro" id="IPR013785">
    <property type="entry name" value="Aldolase_TIM"/>
</dbReference>
<dbReference type="InterPro" id="IPR000887">
    <property type="entry name" value="Aldlse_KDPG_KHG"/>
</dbReference>